<protein>
    <submittedName>
        <fullName evidence="2">Uncharacterized protein</fullName>
    </submittedName>
</protein>
<dbReference type="OrthoDB" id="9967286at2"/>
<proteinExistence type="predicted"/>
<evidence type="ECO:0000313" key="2">
    <source>
        <dbReference type="EMBL" id="KMY32068.1"/>
    </source>
</evidence>
<dbReference type="EMBL" id="LFXJ01000005">
    <property type="protein sequence ID" value="KMY32068.1"/>
    <property type="molecule type" value="Genomic_DNA"/>
</dbReference>
<evidence type="ECO:0000313" key="3">
    <source>
        <dbReference type="Proteomes" id="UP000037326"/>
    </source>
</evidence>
<dbReference type="GeneID" id="96598178"/>
<dbReference type="PATRIC" id="fig|582475.4.peg.1090"/>
<evidence type="ECO:0000256" key="1">
    <source>
        <dbReference type="SAM" id="Phobius"/>
    </source>
</evidence>
<feature type="transmembrane region" description="Helical" evidence="1">
    <location>
        <begin position="72"/>
        <end position="92"/>
    </location>
</feature>
<dbReference type="AlphaFoldDB" id="A0A0K9FCX7"/>
<organism evidence="2 3">
    <name type="scientific">Lysinibacillus xylanilyticus</name>
    <dbReference type="NCBI Taxonomy" id="582475"/>
    <lineage>
        <taxon>Bacteria</taxon>
        <taxon>Bacillati</taxon>
        <taxon>Bacillota</taxon>
        <taxon>Bacilli</taxon>
        <taxon>Bacillales</taxon>
        <taxon>Bacillaceae</taxon>
        <taxon>Lysinibacillus</taxon>
    </lineage>
</organism>
<comment type="caution">
    <text evidence="2">The sequence shown here is derived from an EMBL/GenBank/DDBJ whole genome shotgun (WGS) entry which is preliminary data.</text>
</comment>
<sequence>MKRYIKKYTQGFLFMILFPIMTGIMDGIRNTGEVKYWIALAFAFPVYTYFLLDSSKEFDKNKMFSRVNFIMYFFVLLGIISSLLCMVLVGLIK</sequence>
<dbReference type="Proteomes" id="UP000037326">
    <property type="component" value="Unassembled WGS sequence"/>
</dbReference>
<keyword evidence="1" id="KW-0812">Transmembrane</keyword>
<keyword evidence="1" id="KW-1133">Transmembrane helix</keyword>
<keyword evidence="1" id="KW-0472">Membrane</keyword>
<accession>A0A0K9FCX7</accession>
<dbReference type="RefSeq" id="WP_049665092.1">
    <property type="nucleotide sequence ID" value="NZ_LFXJ01000005.1"/>
</dbReference>
<name>A0A0K9FCX7_9BACI</name>
<gene>
    <name evidence="2" type="ORF">ACZ11_07860</name>
</gene>
<reference evidence="3" key="1">
    <citation type="submission" date="2015-07" db="EMBL/GenBank/DDBJ databases">
        <authorList>
            <person name="Liu B."/>
            <person name="Wang J."/>
            <person name="Zhu Y."/>
            <person name="Liu G."/>
            <person name="Chen Q."/>
            <person name="Lan J."/>
            <person name="Che J."/>
            <person name="Ge C."/>
            <person name="Shi H."/>
            <person name="Pan Z."/>
            <person name="Liu X."/>
        </authorList>
    </citation>
    <scope>NUCLEOTIDE SEQUENCE [LARGE SCALE GENOMIC DNA]</scope>
    <source>
        <strain evidence="3">DSM 23493</strain>
    </source>
</reference>
<feature type="transmembrane region" description="Helical" evidence="1">
    <location>
        <begin position="34"/>
        <end position="52"/>
    </location>
</feature>